<gene>
    <name evidence="1" type="ORF">M513_11849</name>
</gene>
<sequence length="64" mass="6889">MKSFDDAVGDRVIRCGSRAFAAEGFHQLLPDMRLKLVTPISCNCCGDAKTGYPGVDESVCYGIC</sequence>
<proteinExistence type="predicted"/>
<name>A0A085LQK3_9BILA</name>
<keyword evidence="2" id="KW-1185">Reference proteome</keyword>
<dbReference type="Proteomes" id="UP000030764">
    <property type="component" value="Unassembled WGS sequence"/>
</dbReference>
<reference evidence="1 2" key="1">
    <citation type="journal article" date="2014" name="Nat. Genet.">
        <title>Genome and transcriptome of the porcine whipworm Trichuris suis.</title>
        <authorList>
            <person name="Jex A.R."/>
            <person name="Nejsum P."/>
            <person name="Schwarz E.M."/>
            <person name="Hu L."/>
            <person name="Young N.D."/>
            <person name="Hall R.S."/>
            <person name="Korhonen P.K."/>
            <person name="Liao S."/>
            <person name="Thamsborg S."/>
            <person name="Xia J."/>
            <person name="Xu P."/>
            <person name="Wang S."/>
            <person name="Scheerlinck J.P."/>
            <person name="Hofmann A."/>
            <person name="Sternberg P.W."/>
            <person name="Wang J."/>
            <person name="Gasser R.B."/>
        </authorList>
    </citation>
    <scope>NUCLEOTIDE SEQUENCE [LARGE SCALE GENOMIC DNA]</scope>
    <source>
        <strain evidence="1">DCEP-RM93M</strain>
    </source>
</reference>
<protein>
    <submittedName>
        <fullName evidence="1">Uncharacterized protein</fullName>
    </submittedName>
</protein>
<evidence type="ECO:0000313" key="1">
    <source>
        <dbReference type="EMBL" id="KFD47249.1"/>
    </source>
</evidence>
<dbReference type="AlphaFoldDB" id="A0A085LQK3"/>
<accession>A0A085LQK3</accession>
<organism evidence="1 2">
    <name type="scientific">Trichuris suis</name>
    <name type="common">pig whipworm</name>
    <dbReference type="NCBI Taxonomy" id="68888"/>
    <lineage>
        <taxon>Eukaryota</taxon>
        <taxon>Metazoa</taxon>
        <taxon>Ecdysozoa</taxon>
        <taxon>Nematoda</taxon>
        <taxon>Enoplea</taxon>
        <taxon>Dorylaimia</taxon>
        <taxon>Trichinellida</taxon>
        <taxon>Trichuridae</taxon>
        <taxon>Trichuris</taxon>
    </lineage>
</organism>
<evidence type="ECO:0000313" key="2">
    <source>
        <dbReference type="Proteomes" id="UP000030764"/>
    </source>
</evidence>
<dbReference type="EMBL" id="KL363334">
    <property type="protein sequence ID" value="KFD47249.1"/>
    <property type="molecule type" value="Genomic_DNA"/>
</dbReference>